<feature type="domain" description="N-acetyltransferase" evidence="6">
    <location>
        <begin position="9"/>
        <end position="149"/>
    </location>
</feature>
<comment type="function">
    <text evidence="5">Acetylates the N-terminal alanine of ribosomal protein bS18.</text>
</comment>
<dbReference type="Proteomes" id="UP000310506">
    <property type="component" value="Unassembled WGS sequence"/>
</dbReference>
<proteinExistence type="inferred from homology"/>
<evidence type="ECO:0000256" key="2">
    <source>
        <dbReference type="ARBA" id="ARBA00022490"/>
    </source>
</evidence>
<evidence type="ECO:0000256" key="1">
    <source>
        <dbReference type="ARBA" id="ARBA00005395"/>
    </source>
</evidence>
<dbReference type="CDD" id="cd04301">
    <property type="entry name" value="NAT_SF"/>
    <property type="match status" value="1"/>
</dbReference>
<evidence type="ECO:0000259" key="6">
    <source>
        <dbReference type="PROSITE" id="PS51186"/>
    </source>
</evidence>
<dbReference type="OrthoDB" id="9794566at2"/>
<dbReference type="Pfam" id="PF00583">
    <property type="entry name" value="Acetyltransf_1"/>
    <property type="match status" value="1"/>
</dbReference>
<dbReference type="SUPFAM" id="SSF55729">
    <property type="entry name" value="Acyl-CoA N-acyltransferases (Nat)"/>
    <property type="match status" value="1"/>
</dbReference>
<evidence type="ECO:0000256" key="5">
    <source>
        <dbReference type="RuleBase" id="RU363094"/>
    </source>
</evidence>
<comment type="similarity">
    <text evidence="1 5">Belongs to the acetyltransferase family. RimI subfamily.</text>
</comment>
<organism evidence="7 8">
    <name type="scientific">Vagococcus silagei</name>
    <dbReference type="NCBI Taxonomy" id="2508885"/>
    <lineage>
        <taxon>Bacteria</taxon>
        <taxon>Bacillati</taxon>
        <taxon>Bacillota</taxon>
        <taxon>Bacilli</taxon>
        <taxon>Lactobacillales</taxon>
        <taxon>Enterococcaceae</taxon>
        <taxon>Vagococcus</taxon>
    </lineage>
</organism>
<dbReference type="InterPro" id="IPR050680">
    <property type="entry name" value="YpeA/RimI_acetyltransf"/>
</dbReference>
<dbReference type="AlphaFoldDB" id="A0A4S3B3U2"/>
<name>A0A4S3B3U2_9ENTE</name>
<comment type="catalytic activity">
    <reaction evidence="5">
        <text>N-terminal L-alanyl-[ribosomal protein bS18] + acetyl-CoA = N-terminal N(alpha)-acetyl-L-alanyl-[ribosomal protein bS18] + CoA + H(+)</text>
        <dbReference type="Rhea" id="RHEA:43756"/>
        <dbReference type="Rhea" id="RHEA-COMP:10676"/>
        <dbReference type="Rhea" id="RHEA-COMP:10677"/>
        <dbReference type="ChEBI" id="CHEBI:15378"/>
        <dbReference type="ChEBI" id="CHEBI:57287"/>
        <dbReference type="ChEBI" id="CHEBI:57288"/>
        <dbReference type="ChEBI" id="CHEBI:64718"/>
        <dbReference type="ChEBI" id="CHEBI:83683"/>
        <dbReference type="EC" id="2.3.1.266"/>
    </reaction>
</comment>
<evidence type="ECO:0000256" key="3">
    <source>
        <dbReference type="ARBA" id="ARBA00022679"/>
    </source>
</evidence>
<evidence type="ECO:0000313" key="7">
    <source>
        <dbReference type="EMBL" id="THB61741.1"/>
    </source>
</evidence>
<gene>
    <name evidence="7" type="primary">rimI</name>
    <name evidence="7" type="ORF">ESZ54_03595</name>
</gene>
<dbReference type="PANTHER" id="PTHR43420">
    <property type="entry name" value="ACETYLTRANSFERASE"/>
    <property type="match status" value="1"/>
</dbReference>
<dbReference type="GO" id="GO:0008999">
    <property type="term" value="F:protein-N-terminal-alanine acetyltransferase activity"/>
    <property type="evidence" value="ECO:0007669"/>
    <property type="project" value="UniProtKB-EC"/>
</dbReference>
<reference evidence="7 8" key="1">
    <citation type="submission" date="2019-01" db="EMBL/GenBank/DDBJ databases">
        <title>Vagococcus silagei sp. nov. isolated from brewer's grain.</title>
        <authorList>
            <person name="Guu J.-R."/>
        </authorList>
    </citation>
    <scope>NUCLEOTIDE SEQUENCE [LARGE SCALE GENOMIC DNA]</scope>
    <source>
        <strain evidence="7 8">2B-2</strain>
    </source>
</reference>
<evidence type="ECO:0000313" key="8">
    <source>
        <dbReference type="Proteomes" id="UP000310506"/>
    </source>
</evidence>
<comment type="subcellular location">
    <subcellularLocation>
        <location evidence="5">Cytoplasm</location>
    </subcellularLocation>
</comment>
<dbReference type="PROSITE" id="PS51186">
    <property type="entry name" value="GNAT"/>
    <property type="match status" value="1"/>
</dbReference>
<dbReference type="NCBIfam" id="TIGR01575">
    <property type="entry name" value="rimI"/>
    <property type="match status" value="1"/>
</dbReference>
<keyword evidence="4" id="KW-0012">Acyltransferase</keyword>
<keyword evidence="8" id="KW-1185">Reference proteome</keyword>
<comment type="caution">
    <text evidence="7">The sequence shown here is derived from an EMBL/GenBank/DDBJ whole genome shotgun (WGS) entry which is preliminary data.</text>
</comment>
<keyword evidence="2 5" id="KW-0963">Cytoplasm</keyword>
<dbReference type="Gene3D" id="3.40.630.30">
    <property type="match status" value="1"/>
</dbReference>
<sequence>MKKFEKSESELALFAHQCYLVSLAGFGDHSWTEAQYREHIEQETSVYYFEEYEGEIIAFVSFQVLFDEAELINIVVSPAFQKQKIGERLLIEALIELKKIAMKALFLEVRKSNLAAQHLYRKLEFESIATRKKYYREPVEDAVIMKKLL</sequence>
<dbReference type="InterPro" id="IPR006464">
    <property type="entry name" value="AcTrfase_RimI/Ard1"/>
</dbReference>
<keyword evidence="3 7" id="KW-0808">Transferase</keyword>
<dbReference type="EMBL" id="SDGV01000008">
    <property type="protein sequence ID" value="THB61741.1"/>
    <property type="molecule type" value="Genomic_DNA"/>
</dbReference>
<dbReference type="GO" id="GO:0005737">
    <property type="term" value="C:cytoplasm"/>
    <property type="evidence" value="ECO:0007669"/>
    <property type="project" value="UniProtKB-SubCell"/>
</dbReference>
<protein>
    <recommendedName>
        <fullName evidence="5">[Ribosomal protein bS18]-alanine N-acetyltransferase</fullName>
        <ecNumber evidence="5">2.3.1.266</ecNumber>
    </recommendedName>
</protein>
<dbReference type="InterPro" id="IPR016181">
    <property type="entry name" value="Acyl_CoA_acyltransferase"/>
</dbReference>
<dbReference type="InterPro" id="IPR000182">
    <property type="entry name" value="GNAT_dom"/>
</dbReference>
<evidence type="ECO:0000256" key="4">
    <source>
        <dbReference type="ARBA" id="ARBA00023315"/>
    </source>
</evidence>
<dbReference type="EC" id="2.3.1.266" evidence="5"/>
<accession>A0A4S3B3U2</accession>
<dbReference type="PANTHER" id="PTHR43420:SF44">
    <property type="entry name" value="ACETYLTRANSFERASE YPEA"/>
    <property type="match status" value="1"/>
</dbReference>
<dbReference type="RefSeq" id="WP_136136319.1">
    <property type="nucleotide sequence ID" value="NZ_SDGV01000008.1"/>
</dbReference>